<evidence type="ECO:0000256" key="3">
    <source>
        <dbReference type="ARBA" id="ARBA00023125"/>
    </source>
</evidence>
<dbReference type="Gene3D" id="1.10.10.10">
    <property type="entry name" value="Winged helix-like DNA-binding domain superfamily/Winged helix DNA-binding domain"/>
    <property type="match status" value="1"/>
</dbReference>
<name>A0ABV3QX89_9HYPH</name>
<dbReference type="InterPro" id="IPR037171">
    <property type="entry name" value="NagB/RpiA_transferase-like"/>
</dbReference>
<dbReference type="Proteomes" id="UP001556196">
    <property type="component" value="Unassembled WGS sequence"/>
</dbReference>
<dbReference type="Gene3D" id="3.40.50.1360">
    <property type="match status" value="1"/>
</dbReference>
<dbReference type="PANTHER" id="PTHR34294:SF1">
    <property type="entry name" value="TRANSCRIPTIONAL REGULATOR LSRR"/>
    <property type="match status" value="1"/>
</dbReference>
<proteinExistence type="inferred from homology"/>
<dbReference type="PANTHER" id="PTHR34294">
    <property type="entry name" value="TRANSCRIPTIONAL REGULATOR-RELATED"/>
    <property type="match status" value="1"/>
</dbReference>
<keyword evidence="7" id="KW-1185">Reference proteome</keyword>
<comment type="similarity">
    <text evidence="1">Belongs to the SorC transcriptional regulatory family.</text>
</comment>
<reference evidence="6 7" key="1">
    <citation type="submission" date="2024-06" db="EMBL/GenBank/DDBJ databases">
        <authorList>
            <person name="Tuo L."/>
        </authorList>
    </citation>
    <scope>NUCLEOTIDE SEQUENCE [LARGE SCALE GENOMIC DNA]</scope>
    <source>
        <strain evidence="6 7">ZMM04-5</strain>
    </source>
</reference>
<evidence type="ECO:0000256" key="4">
    <source>
        <dbReference type="ARBA" id="ARBA00023163"/>
    </source>
</evidence>
<feature type="domain" description="Sugar-binding" evidence="5">
    <location>
        <begin position="70"/>
        <end position="322"/>
    </location>
</feature>
<accession>A0ABV3QX89</accession>
<dbReference type="Pfam" id="PF04198">
    <property type="entry name" value="Sugar-bind"/>
    <property type="match status" value="1"/>
</dbReference>
<evidence type="ECO:0000313" key="7">
    <source>
        <dbReference type="Proteomes" id="UP001556196"/>
    </source>
</evidence>
<evidence type="ECO:0000256" key="1">
    <source>
        <dbReference type="ARBA" id="ARBA00010466"/>
    </source>
</evidence>
<organism evidence="6 7">
    <name type="scientific">Mesorhizobium marinum</name>
    <dbReference type="NCBI Taxonomy" id="3228790"/>
    <lineage>
        <taxon>Bacteria</taxon>
        <taxon>Pseudomonadati</taxon>
        <taxon>Pseudomonadota</taxon>
        <taxon>Alphaproteobacteria</taxon>
        <taxon>Hyphomicrobiales</taxon>
        <taxon>Phyllobacteriaceae</taxon>
        <taxon>Mesorhizobium</taxon>
    </lineage>
</organism>
<evidence type="ECO:0000256" key="2">
    <source>
        <dbReference type="ARBA" id="ARBA00023015"/>
    </source>
</evidence>
<dbReference type="InterPro" id="IPR007324">
    <property type="entry name" value="Sugar-bd_dom_put"/>
</dbReference>
<dbReference type="RefSeq" id="WP_367722750.1">
    <property type="nucleotide sequence ID" value="NZ_JBFOCH010000002.1"/>
</dbReference>
<gene>
    <name evidence="6" type="ORF">ABUE31_06685</name>
</gene>
<dbReference type="InterPro" id="IPR051054">
    <property type="entry name" value="SorC_transcr_regulators"/>
</dbReference>
<dbReference type="SUPFAM" id="SSF100950">
    <property type="entry name" value="NagB/RpiA/CoA transferase-like"/>
    <property type="match status" value="1"/>
</dbReference>
<sequence>MTARKKSKRTAFQANQEELKLRCAWLYYVEGMTQEQVAHNLGISRLKVLRLLAATREDGTVQIIINSQAQSSVALQRALEKHLGLFEATVVPASDQSEATIANVVGYGAARYLSEQISNGLSVGVGWGGALQACMRSLTWQEVEDMTVVSLLGGLTRASVHNPSSVAWRLADFYQAELFQITAPVFVPDTSLVTALWDQADFRDLRERARSVDIALLSVGDLSPQASIFRRGILAPNEAKSLRDAGAVGDVLCHFVDQNGRVIDHPVNRRVMAIDPTDLRQVPKVVITSGGVRKAQAIRAGLLATGARVLITDVAAANALLELPPIERTSS</sequence>
<keyword evidence="4" id="KW-0804">Transcription</keyword>
<keyword evidence="3" id="KW-0238">DNA-binding</keyword>
<evidence type="ECO:0000313" key="6">
    <source>
        <dbReference type="EMBL" id="MEW9805661.1"/>
    </source>
</evidence>
<evidence type="ECO:0000259" key="5">
    <source>
        <dbReference type="Pfam" id="PF04198"/>
    </source>
</evidence>
<dbReference type="InterPro" id="IPR036388">
    <property type="entry name" value="WH-like_DNA-bd_sf"/>
</dbReference>
<dbReference type="EMBL" id="JBFOCI010000002">
    <property type="protein sequence ID" value="MEW9805661.1"/>
    <property type="molecule type" value="Genomic_DNA"/>
</dbReference>
<comment type="caution">
    <text evidence="6">The sequence shown here is derived from an EMBL/GenBank/DDBJ whole genome shotgun (WGS) entry which is preliminary data.</text>
</comment>
<keyword evidence="2" id="KW-0805">Transcription regulation</keyword>
<protein>
    <submittedName>
        <fullName evidence="6">Sugar-binding transcriptional regulator</fullName>
    </submittedName>
</protein>